<reference evidence="2 3" key="1">
    <citation type="submission" date="2015-05" db="EMBL/GenBank/DDBJ databases">
        <title>Complete genome sequence of a sulfur-oxidizing gammaproteobacterium strain HA5.</title>
        <authorList>
            <person name="Miura A."/>
            <person name="Kojima H."/>
            <person name="Fukui M."/>
        </authorList>
    </citation>
    <scope>NUCLEOTIDE SEQUENCE [LARGE SCALE GENOMIC DNA]</scope>
    <source>
        <strain evidence="2 3">HA5</strain>
    </source>
</reference>
<evidence type="ECO:0008006" key="4">
    <source>
        <dbReference type="Google" id="ProtNLM"/>
    </source>
</evidence>
<gene>
    <name evidence="2" type="ORF">SCL_2647</name>
</gene>
<feature type="transmembrane region" description="Helical" evidence="1">
    <location>
        <begin position="6"/>
        <end position="27"/>
    </location>
</feature>
<proteinExistence type="predicted"/>
<evidence type="ECO:0000313" key="3">
    <source>
        <dbReference type="Proteomes" id="UP000243180"/>
    </source>
</evidence>
<dbReference type="OrthoDB" id="9156649at2"/>
<evidence type="ECO:0000256" key="1">
    <source>
        <dbReference type="SAM" id="Phobius"/>
    </source>
</evidence>
<dbReference type="RefSeq" id="WP_096361618.1">
    <property type="nucleotide sequence ID" value="NZ_AP014879.1"/>
</dbReference>
<dbReference type="EMBL" id="AP014879">
    <property type="protein sequence ID" value="BAV34924.1"/>
    <property type="molecule type" value="Genomic_DNA"/>
</dbReference>
<dbReference type="AlphaFoldDB" id="A0A1B4XJG1"/>
<name>A0A1B4XJG1_9GAMM</name>
<keyword evidence="1" id="KW-0472">Membrane</keyword>
<evidence type="ECO:0000313" key="2">
    <source>
        <dbReference type="EMBL" id="BAV34924.1"/>
    </source>
</evidence>
<organism evidence="2 3">
    <name type="scientific">Sulfuricaulis limicola</name>
    <dbReference type="NCBI Taxonomy" id="1620215"/>
    <lineage>
        <taxon>Bacteria</taxon>
        <taxon>Pseudomonadati</taxon>
        <taxon>Pseudomonadota</taxon>
        <taxon>Gammaproteobacteria</taxon>
        <taxon>Acidiferrobacterales</taxon>
        <taxon>Acidiferrobacteraceae</taxon>
        <taxon>Sulfuricaulis</taxon>
    </lineage>
</organism>
<keyword evidence="1" id="KW-1133">Transmembrane helix</keyword>
<accession>A0A1B4XJG1</accession>
<feature type="transmembrane region" description="Helical" evidence="1">
    <location>
        <begin position="39"/>
        <end position="59"/>
    </location>
</feature>
<protein>
    <recommendedName>
        <fullName evidence="4">Cation/multidrug efflux pump</fullName>
    </recommendedName>
</protein>
<dbReference type="Proteomes" id="UP000243180">
    <property type="component" value="Chromosome"/>
</dbReference>
<keyword evidence="3" id="KW-1185">Reference proteome</keyword>
<keyword evidence="1" id="KW-0812">Transmembrane</keyword>
<dbReference type="KEGG" id="slim:SCL_2647"/>
<sequence length="208" mass="23088">MSDILWWVAVSFAMLGAVMLVAAGAALRRRRPLRMSARLLLALVFLAGATASGAVALGVQGYRALTHEELAATVRTEPLGPNRFRAQFRFPDGREVAYTLNGNQLYVDARILKWHPFANIFGLHTVYELDRVAGRYLDLAQEQQQPRTVQSLAPERQVDLFSLRQRYALLSPLLDADYGSATFAAADSPAQYEVRVSTTGLLIRKLEP</sequence>
<dbReference type="InParanoid" id="A0A1B4XJG1"/>